<evidence type="ECO:0000256" key="1">
    <source>
        <dbReference type="SAM" id="MobiDB-lite"/>
    </source>
</evidence>
<sequence length="64" mass="6704">MFVFAAGLCACQRDQSDQNIAINNNAADVEALPPDESSATPTDQLENGADNADVSDLNAESNAY</sequence>
<evidence type="ECO:0000313" key="3">
    <source>
        <dbReference type="Proteomes" id="UP001165342"/>
    </source>
</evidence>
<proteinExistence type="predicted"/>
<dbReference type="RefSeq" id="WP_249831110.1">
    <property type="nucleotide sequence ID" value="NZ_JAMGBE010000002.1"/>
</dbReference>
<reference evidence="2" key="1">
    <citation type="submission" date="2022-05" db="EMBL/GenBank/DDBJ databases">
        <authorList>
            <person name="Jo J.-H."/>
            <person name="Im W.-T."/>
        </authorList>
    </citation>
    <scope>NUCLEOTIDE SEQUENCE</scope>
    <source>
        <strain evidence="2">SE220</strain>
    </source>
</reference>
<accession>A0ABT0S191</accession>
<dbReference type="Proteomes" id="UP001165342">
    <property type="component" value="Unassembled WGS sequence"/>
</dbReference>
<evidence type="ECO:0000313" key="2">
    <source>
        <dbReference type="EMBL" id="MCL6729624.1"/>
    </source>
</evidence>
<comment type="caution">
    <text evidence="2">The sequence shown here is derived from an EMBL/GenBank/DDBJ whole genome shotgun (WGS) entry which is preliminary data.</text>
</comment>
<feature type="region of interest" description="Disordered" evidence="1">
    <location>
        <begin position="27"/>
        <end position="64"/>
    </location>
</feature>
<gene>
    <name evidence="2" type="ORF">LZ538_06080</name>
</gene>
<dbReference type="EMBL" id="JAMGBE010000002">
    <property type="protein sequence ID" value="MCL6729624.1"/>
    <property type="molecule type" value="Genomic_DNA"/>
</dbReference>
<keyword evidence="3" id="KW-1185">Reference proteome</keyword>
<protein>
    <submittedName>
        <fullName evidence="2">Uncharacterized protein</fullName>
    </submittedName>
</protein>
<organism evidence="2 3">
    <name type="scientific">Sphingomonas hankyongi</name>
    <dbReference type="NCBI Taxonomy" id="2908209"/>
    <lineage>
        <taxon>Bacteria</taxon>
        <taxon>Pseudomonadati</taxon>
        <taxon>Pseudomonadota</taxon>
        <taxon>Alphaproteobacteria</taxon>
        <taxon>Sphingomonadales</taxon>
        <taxon>Sphingomonadaceae</taxon>
        <taxon>Sphingomonas</taxon>
    </lineage>
</organism>
<name>A0ABT0S191_9SPHN</name>